<evidence type="ECO:0000313" key="2">
    <source>
        <dbReference type="Proteomes" id="UP000606786"/>
    </source>
</evidence>
<reference evidence="1" key="1">
    <citation type="submission" date="2020-11" db="EMBL/GenBank/DDBJ databases">
        <authorList>
            <person name="Whitehead M."/>
        </authorList>
    </citation>
    <scope>NUCLEOTIDE SEQUENCE</scope>
    <source>
        <strain evidence="1">EGII</strain>
    </source>
</reference>
<keyword evidence="2" id="KW-1185">Reference proteome</keyword>
<dbReference type="EMBL" id="CAJHJT010000034">
    <property type="protein sequence ID" value="CAD7002313.1"/>
    <property type="molecule type" value="Genomic_DNA"/>
</dbReference>
<name>A0A811UYZ2_CERCA</name>
<organism evidence="1 2">
    <name type="scientific">Ceratitis capitata</name>
    <name type="common">Mediterranean fruit fly</name>
    <name type="synonym">Tephritis capitata</name>
    <dbReference type="NCBI Taxonomy" id="7213"/>
    <lineage>
        <taxon>Eukaryota</taxon>
        <taxon>Metazoa</taxon>
        <taxon>Ecdysozoa</taxon>
        <taxon>Arthropoda</taxon>
        <taxon>Hexapoda</taxon>
        <taxon>Insecta</taxon>
        <taxon>Pterygota</taxon>
        <taxon>Neoptera</taxon>
        <taxon>Endopterygota</taxon>
        <taxon>Diptera</taxon>
        <taxon>Brachycera</taxon>
        <taxon>Muscomorpha</taxon>
        <taxon>Tephritoidea</taxon>
        <taxon>Tephritidae</taxon>
        <taxon>Ceratitis</taxon>
        <taxon>Ceratitis</taxon>
    </lineage>
</organism>
<gene>
    <name evidence="1" type="ORF">CCAP1982_LOCUS10804</name>
</gene>
<accession>A0A811UYZ2</accession>
<protein>
    <submittedName>
        <fullName evidence="1">(Mediterranean fruit fly) hypothetical protein</fullName>
    </submittedName>
</protein>
<comment type="caution">
    <text evidence="1">The sequence shown here is derived from an EMBL/GenBank/DDBJ whole genome shotgun (WGS) entry which is preliminary data.</text>
</comment>
<evidence type="ECO:0000313" key="1">
    <source>
        <dbReference type="EMBL" id="CAD7002313.1"/>
    </source>
</evidence>
<dbReference type="Proteomes" id="UP000606786">
    <property type="component" value="Unassembled WGS sequence"/>
</dbReference>
<sequence>MAGRDNSLRPQKCIAVTALTNCPAKGQQLQLLLLLLLLLLRLGRLSLKSPLLCLCKYFHNFHITFPHNFPIVHSSSQLSSARLPSHLVDNRLAHKIVLPMGRRPSTAAVHLFGYIYIQSDTVASAAEDKIETIFDLQMQ</sequence>
<dbReference type="AlphaFoldDB" id="A0A811UYZ2"/>
<proteinExistence type="predicted"/>